<dbReference type="AlphaFoldDB" id="A0A6A8DHF4"/>
<dbReference type="OrthoDB" id="7330654at2"/>
<dbReference type="GO" id="GO:0046677">
    <property type="term" value="P:response to antibiotic"/>
    <property type="evidence" value="ECO:0007669"/>
    <property type="project" value="UniProtKB-KW"/>
</dbReference>
<evidence type="ECO:0000256" key="2">
    <source>
        <dbReference type="ARBA" id="ARBA00022679"/>
    </source>
</evidence>
<organism evidence="5 6">
    <name type="scientific">Aquibacillus halophilus</name>
    <dbReference type="NCBI Taxonomy" id="930132"/>
    <lineage>
        <taxon>Bacteria</taxon>
        <taxon>Bacillati</taxon>
        <taxon>Bacillota</taxon>
        <taxon>Bacilli</taxon>
        <taxon>Bacillales</taxon>
        <taxon>Bacillaceae</taxon>
        <taxon>Aquibacillus</taxon>
    </lineage>
</organism>
<keyword evidence="3 4" id="KW-0012">Acyltransferase</keyword>
<dbReference type="PANTHER" id="PTHR11104">
    <property type="entry name" value="AMINOGLYCOSIDE N3-ACETYLTRANSFERASE"/>
    <property type="match status" value="1"/>
</dbReference>
<protein>
    <recommendedName>
        <fullName evidence="4">Aminoglycoside N(3)-acetyltransferase</fullName>
        <ecNumber evidence="4">2.3.1.-</ecNumber>
    </recommendedName>
</protein>
<evidence type="ECO:0000313" key="6">
    <source>
        <dbReference type="Proteomes" id="UP000799092"/>
    </source>
</evidence>
<dbReference type="RefSeq" id="WP_153737547.1">
    <property type="nucleotide sequence ID" value="NZ_WJNG01000012.1"/>
</dbReference>
<evidence type="ECO:0000256" key="3">
    <source>
        <dbReference type="ARBA" id="ARBA00023315"/>
    </source>
</evidence>
<keyword evidence="4" id="KW-0046">Antibiotic resistance</keyword>
<gene>
    <name evidence="5" type="ORF">GH741_14885</name>
</gene>
<dbReference type="Proteomes" id="UP000799092">
    <property type="component" value="Unassembled WGS sequence"/>
</dbReference>
<dbReference type="InterPro" id="IPR003679">
    <property type="entry name" value="Amioglycoside_AcTrfase"/>
</dbReference>
<keyword evidence="6" id="KW-1185">Reference proteome</keyword>
<evidence type="ECO:0000256" key="4">
    <source>
        <dbReference type="RuleBase" id="RU365031"/>
    </source>
</evidence>
<evidence type="ECO:0000313" key="5">
    <source>
        <dbReference type="EMBL" id="MRH43926.1"/>
    </source>
</evidence>
<reference evidence="5" key="1">
    <citation type="submission" date="2019-11" db="EMBL/GenBank/DDBJ databases">
        <authorList>
            <person name="Li J."/>
        </authorList>
    </citation>
    <scope>NUCLEOTIDE SEQUENCE</scope>
    <source>
        <strain evidence="5">B6B</strain>
    </source>
</reference>
<dbReference type="SUPFAM" id="SSF110710">
    <property type="entry name" value="TTHA0583/YokD-like"/>
    <property type="match status" value="1"/>
</dbReference>
<comment type="catalytic activity">
    <reaction evidence="4">
        <text>a 2-deoxystreptamine antibiotic + acetyl-CoA = an N(3)-acetyl-2-deoxystreptamine antibiotic + CoA + H(+)</text>
        <dbReference type="Rhea" id="RHEA:12665"/>
        <dbReference type="ChEBI" id="CHEBI:15378"/>
        <dbReference type="ChEBI" id="CHEBI:57287"/>
        <dbReference type="ChEBI" id="CHEBI:57288"/>
        <dbReference type="ChEBI" id="CHEBI:57921"/>
        <dbReference type="ChEBI" id="CHEBI:77452"/>
        <dbReference type="EC" id="2.3.1.81"/>
    </reaction>
</comment>
<dbReference type="Pfam" id="PF02522">
    <property type="entry name" value="Antibiotic_NAT"/>
    <property type="match status" value="1"/>
</dbReference>
<dbReference type="EC" id="2.3.1.-" evidence="4"/>
<dbReference type="InterPro" id="IPR028345">
    <property type="entry name" value="Antibiotic_NAT-like"/>
</dbReference>
<sequence length="268" mass="30059">MSEEQSIKQMIKPNTRSSLHKDFLNLGLEKGMTVIVHTSLSSLGWVCGGPTAVIQALMDIIGEEGTIVMPTQTPENSDPSTWQMPPVPKDWWPIIREEMPAFDPNVTPVRGMGVIAETFRKFPEVSRSNHPTYSFAAWGKEAGHIISEQPLSAGFGSKSPLAKIYELDGHILLLGVGHDSNTSLHFAEHYIEDREKVKKGTAMFENGTRIWKTYKEIDYDSDQFEALGKEFEDVYEVNCENVGIATSKLIGQRLMVDFARDWLQKKNG</sequence>
<dbReference type="GO" id="GO:0046353">
    <property type="term" value="F:aminoglycoside 3-N-acetyltransferase activity"/>
    <property type="evidence" value="ECO:0007669"/>
    <property type="project" value="UniProtKB-EC"/>
</dbReference>
<proteinExistence type="inferred from homology"/>
<name>A0A6A8DHF4_9BACI</name>
<dbReference type="PANTHER" id="PTHR11104:SF0">
    <property type="entry name" value="SPBETA PROPHAGE-DERIVED AMINOGLYCOSIDE N(3')-ACETYLTRANSFERASE-LIKE PROTEIN YOKD"/>
    <property type="match status" value="1"/>
</dbReference>
<dbReference type="EMBL" id="WJNG01000012">
    <property type="protein sequence ID" value="MRH43926.1"/>
    <property type="molecule type" value="Genomic_DNA"/>
</dbReference>
<evidence type="ECO:0000256" key="1">
    <source>
        <dbReference type="ARBA" id="ARBA00006383"/>
    </source>
</evidence>
<keyword evidence="2 4" id="KW-0808">Transferase</keyword>
<comment type="similarity">
    <text evidence="1 4">Belongs to the antibiotic N-acetyltransferase family.</text>
</comment>
<comment type="caution">
    <text evidence="5">The sequence shown here is derived from an EMBL/GenBank/DDBJ whole genome shotgun (WGS) entry which is preliminary data.</text>
</comment>
<accession>A0A6A8DHF4</accession>